<proteinExistence type="predicted"/>
<sequence length="229" mass="25851">EPVTPNDNFSQHHWRCCFMIFSSAASLSSCWDKTASIIQSNVPENCNLHDIWAEIHRQLKLLEMVSQQVSQSLLELIDNAPDHGAASVATFLYFAARWGVLLIDLCASKIPVKRSLFDKFCKRSHNRNTEREEEIWLLLSESLNALSSLKISLQTHLETLRDRLTALREAPSTMNGFGEFVVHQLQKEDAVTNSVLQLLSKSRSAICDHALDSLQLCLKSLAAIKVYKV</sequence>
<name>A0A0J8DTJ3_BETVV</name>
<gene>
    <name evidence="1" type="ORF">BVRB_024850</name>
</gene>
<accession>A0A0J8DTJ3</accession>
<organism evidence="1 2">
    <name type="scientific">Beta vulgaris subsp. vulgaris</name>
    <name type="common">Beet</name>
    <dbReference type="NCBI Taxonomy" id="3555"/>
    <lineage>
        <taxon>Eukaryota</taxon>
        <taxon>Viridiplantae</taxon>
        <taxon>Streptophyta</taxon>
        <taxon>Embryophyta</taxon>
        <taxon>Tracheophyta</taxon>
        <taxon>Spermatophyta</taxon>
        <taxon>Magnoliopsida</taxon>
        <taxon>eudicotyledons</taxon>
        <taxon>Gunneridae</taxon>
        <taxon>Pentapetalae</taxon>
        <taxon>Caryophyllales</taxon>
        <taxon>Chenopodiaceae</taxon>
        <taxon>Betoideae</taxon>
        <taxon>Beta</taxon>
    </lineage>
</organism>
<keyword evidence="2" id="KW-1185">Reference proteome</keyword>
<feature type="non-terminal residue" evidence="1">
    <location>
        <position position="1"/>
    </location>
</feature>
<protein>
    <submittedName>
        <fullName evidence="1">Uncharacterized protein</fullName>
    </submittedName>
</protein>
<dbReference type="Gramene" id="KMS94095">
    <property type="protein sequence ID" value="KMS94095"/>
    <property type="gene ID" value="BVRB_024850"/>
</dbReference>
<reference evidence="1 2" key="1">
    <citation type="journal article" date="2014" name="Nature">
        <title>The genome of the recently domesticated crop plant sugar beet (Beta vulgaris).</title>
        <authorList>
            <person name="Dohm J.C."/>
            <person name="Minoche A.E."/>
            <person name="Holtgrawe D."/>
            <person name="Capella-Gutierrez S."/>
            <person name="Zakrzewski F."/>
            <person name="Tafer H."/>
            <person name="Rupp O."/>
            <person name="Sorensen T.R."/>
            <person name="Stracke R."/>
            <person name="Reinhardt R."/>
            <person name="Goesmann A."/>
            <person name="Kraft T."/>
            <person name="Schulz B."/>
            <person name="Stadler P.F."/>
            <person name="Schmidt T."/>
            <person name="Gabaldon T."/>
            <person name="Lehrach H."/>
            <person name="Weisshaar B."/>
            <person name="Himmelbauer H."/>
        </authorList>
    </citation>
    <scope>NUCLEOTIDE SEQUENCE [LARGE SCALE GENOMIC DNA]</scope>
    <source>
        <tissue evidence="1">Taproot</tissue>
    </source>
</reference>
<evidence type="ECO:0000313" key="1">
    <source>
        <dbReference type="EMBL" id="KMS94095.1"/>
    </source>
</evidence>
<evidence type="ECO:0000313" key="2">
    <source>
        <dbReference type="Proteomes" id="UP000035740"/>
    </source>
</evidence>
<dbReference type="AlphaFoldDB" id="A0A0J8DTJ3"/>
<dbReference type="Proteomes" id="UP000035740">
    <property type="component" value="Unassembled WGS sequence"/>
</dbReference>
<dbReference type="EMBL" id="KQ096161">
    <property type="protein sequence ID" value="KMS94095.1"/>
    <property type="molecule type" value="Genomic_DNA"/>
</dbReference>